<organism evidence="1 2">
    <name type="scientific">Cellulomonas fulva</name>
    <dbReference type="NCBI Taxonomy" id="2835530"/>
    <lineage>
        <taxon>Bacteria</taxon>
        <taxon>Bacillati</taxon>
        <taxon>Actinomycetota</taxon>
        <taxon>Actinomycetes</taxon>
        <taxon>Micrococcales</taxon>
        <taxon>Cellulomonadaceae</taxon>
        <taxon>Cellulomonas</taxon>
    </lineage>
</organism>
<accession>A0ABS5U0P6</accession>
<dbReference type="RefSeq" id="WP_214350757.1">
    <property type="nucleotide sequence ID" value="NZ_JAHBOH010000001.1"/>
</dbReference>
<name>A0ABS5U0P6_9CELL</name>
<gene>
    <name evidence="1" type="ORF">KIN34_11895</name>
</gene>
<dbReference type="EMBL" id="JAHBOH010000001">
    <property type="protein sequence ID" value="MBT0994983.1"/>
    <property type="molecule type" value="Genomic_DNA"/>
</dbReference>
<protein>
    <submittedName>
        <fullName evidence="1">Uncharacterized protein</fullName>
    </submittedName>
</protein>
<sequence length="89" mass="9628">MSDASRSTTDHDEIRTWVEARGGTPALIASLGRHEDGVPAVVFPAGPSGEGAVPTTWARWFEVFERDSLAFVRPADVDAAAPFFELAQR</sequence>
<reference evidence="1 2" key="1">
    <citation type="submission" date="2021-05" db="EMBL/GenBank/DDBJ databases">
        <title>Description of Cellulomonas sp. DKR-3 sp. nov.</title>
        <authorList>
            <person name="Dahal R.H."/>
            <person name="Chaudhary D.K."/>
        </authorList>
    </citation>
    <scope>NUCLEOTIDE SEQUENCE [LARGE SCALE GENOMIC DNA]</scope>
    <source>
        <strain evidence="1 2">DKR-3</strain>
    </source>
</reference>
<comment type="caution">
    <text evidence="1">The sequence shown here is derived from an EMBL/GenBank/DDBJ whole genome shotgun (WGS) entry which is preliminary data.</text>
</comment>
<dbReference type="Proteomes" id="UP000722125">
    <property type="component" value="Unassembled WGS sequence"/>
</dbReference>
<evidence type="ECO:0000313" key="1">
    <source>
        <dbReference type="EMBL" id="MBT0994983.1"/>
    </source>
</evidence>
<proteinExistence type="predicted"/>
<evidence type="ECO:0000313" key="2">
    <source>
        <dbReference type="Proteomes" id="UP000722125"/>
    </source>
</evidence>
<keyword evidence="2" id="KW-1185">Reference proteome</keyword>